<keyword evidence="3" id="KW-0648">Protein biosynthesis</keyword>
<dbReference type="Pfam" id="PF01272">
    <property type="entry name" value="GreA_GreB"/>
    <property type="match status" value="1"/>
</dbReference>
<dbReference type="RefSeq" id="WP_079566812.1">
    <property type="nucleotide sequence ID" value="NZ_LT670818.1"/>
</dbReference>
<gene>
    <name evidence="3" type="ORF">SAMN05444169_3239</name>
</gene>
<sequence length="154" mass="16650">MSRAFVKEQDTDYLDDLPDRPISEHPNDVTETGLARIEQALATAGEAYADAQATADRAALAAARRELRYWTVRRATARVVPAPSDSSEVRFGASVTILRDDGREQTFRIVGEDEANPAQGSISHISPLARAMFGKRVGDVVAAGAGEAEIIRIQ</sequence>
<dbReference type="EMBL" id="LT670818">
    <property type="protein sequence ID" value="SHG59574.1"/>
    <property type="molecule type" value="Genomic_DNA"/>
</dbReference>
<dbReference type="SUPFAM" id="SSF54534">
    <property type="entry name" value="FKBP-like"/>
    <property type="match status" value="1"/>
</dbReference>
<dbReference type="GO" id="GO:0006354">
    <property type="term" value="P:DNA-templated transcription elongation"/>
    <property type="evidence" value="ECO:0007669"/>
    <property type="project" value="TreeGrafter"/>
</dbReference>
<reference evidence="3 4" key="1">
    <citation type="submission" date="2016-11" db="EMBL/GenBank/DDBJ databases">
        <authorList>
            <person name="Jaros S."/>
            <person name="Januszkiewicz K."/>
            <person name="Wedrychowicz H."/>
        </authorList>
    </citation>
    <scope>NUCLEOTIDE SEQUENCE [LARGE SCALE GENOMIC DNA]</scope>
    <source>
        <strain evidence="3 4">GAS242</strain>
    </source>
</reference>
<dbReference type="NCBIfam" id="NF004973">
    <property type="entry name" value="PRK06342.1"/>
    <property type="match status" value="1"/>
</dbReference>
<feature type="compositionally biased region" description="Basic and acidic residues" evidence="1">
    <location>
        <begin position="1"/>
        <end position="10"/>
    </location>
</feature>
<dbReference type="PANTHER" id="PTHR30437">
    <property type="entry name" value="TRANSCRIPTION ELONGATION FACTOR GREA"/>
    <property type="match status" value="1"/>
</dbReference>
<proteinExistence type="predicted"/>
<accession>A0A1M5L3B6</accession>
<dbReference type="InterPro" id="IPR023459">
    <property type="entry name" value="Tscrpt_elong_fac_GreA/B_fam"/>
</dbReference>
<evidence type="ECO:0000313" key="3">
    <source>
        <dbReference type="EMBL" id="SHG59574.1"/>
    </source>
</evidence>
<name>A0A1M5L3B6_9BRAD</name>
<feature type="domain" description="Transcription elongation factor GreA/GreB C-terminal" evidence="2">
    <location>
        <begin position="86"/>
        <end position="145"/>
    </location>
</feature>
<feature type="compositionally biased region" description="Basic and acidic residues" evidence="1">
    <location>
        <begin position="17"/>
        <end position="28"/>
    </location>
</feature>
<dbReference type="OrthoDB" id="8537952at2"/>
<protein>
    <submittedName>
        <fullName evidence="3">Transcription elongation factor, GreA/GreB family</fullName>
    </submittedName>
</protein>
<dbReference type="Proteomes" id="UP000190675">
    <property type="component" value="Chromosome I"/>
</dbReference>
<dbReference type="Gene3D" id="3.10.50.30">
    <property type="entry name" value="Transcription elongation factor, GreA/GreB, C-terminal domain"/>
    <property type="match status" value="1"/>
</dbReference>
<dbReference type="GO" id="GO:0003677">
    <property type="term" value="F:DNA binding"/>
    <property type="evidence" value="ECO:0007669"/>
    <property type="project" value="InterPro"/>
</dbReference>
<evidence type="ECO:0000256" key="1">
    <source>
        <dbReference type="SAM" id="MobiDB-lite"/>
    </source>
</evidence>
<dbReference type="InterPro" id="IPR001437">
    <property type="entry name" value="Tscrpt_elong_fac_GreA/B_C"/>
</dbReference>
<dbReference type="InterPro" id="IPR036953">
    <property type="entry name" value="GreA/GreB_C_sf"/>
</dbReference>
<dbReference type="GO" id="GO:0032784">
    <property type="term" value="P:regulation of DNA-templated transcription elongation"/>
    <property type="evidence" value="ECO:0007669"/>
    <property type="project" value="InterPro"/>
</dbReference>
<keyword evidence="3" id="KW-0251">Elongation factor</keyword>
<evidence type="ECO:0000313" key="4">
    <source>
        <dbReference type="Proteomes" id="UP000190675"/>
    </source>
</evidence>
<evidence type="ECO:0000259" key="2">
    <source>
        <dbReference type="Pfam" id="PF01272"/>
    </source>
</evidence>
<dbReference type="AlphaFoldDB" id="A0A1M5L3B6"/>
<dbReference type="PIRSF" id="PIRSF006092">
    <property type="entry name" value="GreA_GreB"/>
    <property type="match status" value="1"/>
</dbReference>
<dbReference type="GO" id="GO:0003746">
    <property type="term" value="F:translation elongation factor activity"/>
    <property type="evidence" value="ECO:0007669"/>
    <property type="project" value="UniProtKB-KW"/>
</dbReference>
<dbReference type="GO" id="GO:0070063">
    <property type="term" value="F:RNA polymerase binding"/>
    <property type="evidence" value="ECO:0007669"/>
    <property type="project" value="InterPro"/>
</dbReference>
<dbReference type="PANTHER" id="PTHR30437:SF6">
    <property type="entry name" value="TRANSCRIPTION ELONGATION FACTOR GREB"/>
    <property type="match status" value="1"/>
</dbReference>
<organism evidence="3 4">
    <name type="scientific">Bradyrhizobium erythrophlei</name>
    <dbReference type="NCBI Taxonomy" id="1437360"/>
    <lineage>
        <taxon>Bacteria</taxon>
        <taxon>Pseudomonadati</taxon>
        <taxon>Pseudomonadota</taxon>
        <taxon>Alphaproteobacteria</taxon>
        <taxon>Hyphomicrobiales</taxon>
        <taxon>Nitrobacteraceae</taxon>
        <taxon>Bradyrhizobium</taxon>
    </lineage>
</organism>
<feature type="region of interest" description="Disordered" evidence="1">
    <location>
        <begin position="1"/>
        <end position="28"/>
    </location>
</feature>